<feature type="region of interest" description="Disordered" evidence="4">
    <location>
        <begin position="375"/>
        <end position="414"/>
    </location>
</feature>
<dbReference type="PANTHER" id="PTHR44324:SF4">
    <property type="entry name" value="WD40 REPEAT DOMAIN 95"/>
    <property type="match status" value="1"/>
</dbReference>
<feature type="region of interest" description="Disordered" evidence="4">
    <location>
        <begin position="1757"/>
        <end position="1780"/>
    </location>
</feature>
<gene>
    <name evidence="5" type="ORF">BLNAU_10622</name>
</gene>
<evidence type="ECO:0000256" key="1">
    <source>
        <dbReference type="ARBA" id="ARBA00022737"/>
    </source>
</evidence>
<dbReference type="PANTHER" id="PTHR44324">
    <property type="entry name" value="WD40 REPEAT DOMAIN 95"/>
    <property type="match status" value="1"/>
</dbReference>
<dbReference type="SMART" id="SM00320">
    <property type="entry name" value="WD40"/>
    <property type="match status" value="6"/>
</dbReference>
<evidence type="ECO:0000256" key="3">
    <source>
        <dbReference type="SAM" id="Coils"/>
    </source>
</evidence>
<feature type="compositionally biased region" description="Basic and acidic residues" evidence="4">
    <location>
        <begin position="1437"/>
        <end position="1471"/>
    </location>
</feature>
<dbReference type="InterPro" id="IPR015943">
    <property type="entry name" value="WD40/YVTN_repeat-like_dom_sf"/>
</dbReference>
<feature type="region of interest" description="Disordered" evidence="4">
    <location>
        <begin position="1292"/>
        <end position="1311"/>
    </location>
</feature>
<evidence type="ECO:0000256" key="2">
    <source>
        <dbReference type="PROSITE-ProRule" id="PRU00221"/>
    </source>
</evidence>
<name>A0ABQ9XRG2_9EUKA</name>
<organism evidence="5 6">
    <name type="scientific">Blattamonas nauphoetae</name>
    <dbReference type="NCBI Taxonomy" id="2049346"/>
    <lineage>
        <taxon>Eukaryota</taxon>
        <taxon>Metamonada</taxon>
        <taxon>Preaxostyla</taxon>
        <taxon>Oxymonadida</taxon>
        <taxon>Blattamonas</taxon>
    </lineage>
</organism>
<keyword evidence="1" id="KW-0677">Repeat</keyword>
<sequence>MEGYRAKLRRFFSGIPLESIQSSFLANADHSENLSINQFLRMFSQIDAHHILNRDETITLFILLDPLESKSVSWSTFSSAVIQFLEPSGVVQHSNYDIFLPVLDNADEDEIEHAIHKKITAFSVGQQSGRIFTGDVSGVFKVWDPAANGRIEAVVDYNTMIAEEKLARQRHETFLQTHQEIEHEVFGKTYTVQGRVEIGVSQDGSGTIERMIVKPAEENTREAKMRKLQMRPKTALAPKKPVHEEDDKDQGLIPIALELKRRRAWTARYVDDSARGSRQKYFVGHGLKPPAMKWKGAQDNTGPSFKKENVEPASTWKEKWVTERFEGGQTARTMATNVSTDDLSWFPLFLPEEFVAPKSASVPSVPRTARTFRPSTAASFTRASSMRATDRSPSFTLTKRQPSSSTLMGRPATARSNVMKEAVQTRSEVEKQARKEQKALEKTQNALIACEGTFVRRMKQNGLFNQTIIQNRGRHAAENAMQRISIAAIVEMETSGWIVVAGSDHRLTFYNPNTFTETGWIIGLDFAVSCGTSIPTQNSPAKRELLVFGTGEGFIVVFAINNNVLHSQLDLSTSTGVANYKTALGIRDDVEEDEFGLFEKGEPMRVDLHGLTTTISQVRYPSEWKETKREGVSTLTARDDQTKRTIEWHEEEPDWDDDGWSNSDTASFVRSVANLEQMTKEREDDFAAFLEQAQGAEVDDAEQFDEQTEMLFSRTALPPSSPLSTPRPSLVPPSKPHTSFPLNLPTEEPAALHPKRHSSPQLSARNGFSPRRNSAIQSLSRSIHHADDVATIRSPQSPSQTKRVLSSKLFNLPASMSTWRKKVHSDRVTSISFLPHLSALLTSSLDALMILSNPASLDPVVVFRGHSKGVNDCEEEEEHGVIVSGGNDGVVLGWNELTGQIVSTLRGHTSAVLSVAVTKIGKREVGEQRQKKTKSTRKATAATAAEEESTTANSGLLMAVSVSSDGMLCVWDFQKEVLLKRMSAFDHISGFNITVLSGKGKRKVKRTGKANSGEWWLEENAQDESNKPCLFLCSRNVSGWIHASQRKLIQDVSTVPKKEQSKTQVVSISPPTLIRYVFLSASQTALVTLDEKNIVRTFEVASGSLFASFEALCAGTITAACLCAPFDMLVVATSGGMVLAWNVFTATLMLSLDRRKERVAVDSTNDIMPPSSHSQLLTHHSTNDIPAIHRMIPIHAHTTPGCVVCVGPRSFVSILNARSAALAYTSQAPQSAQKEGWLWREMHREWHSKHNGDMTASSFDGTGRLATGDEKGGVVVWSLDSWGTWKKVVAEEQENGDKADQSDAKPTVGSPVVSTTQPIVSLAFSPLNEDSLLVLSDVHSSVSRASHSILRVFSIVFCTECARIDLERLFTAILPISQPNSSLLASATDYNRMKERSIVAGVGTPHPTPLPQLSTSTLSIMSSSEVLVLDMAVIESRAEESRRKEEENRDFQREMEREVESSPHQHGRRGDGSAFVSPLSTPQAYSPFVSSRKDREGTRVFFLPTTSLNETPKNPSSPLQAHSPLFAHSPMIRSPSQLPKLKTGPTSSQSPSPLSSSTSTLRSERKYVEIELRDIGLSRYECKGRAECGTMLSFALTHRPELQVSLSSSSLSVASVSSQEPLDEADPPNNLFLESLATERTLLSQATKEGVAIYVLLCIDDVVHVYDLRGGLLSLFVQEKSEDEKKREAQDSQKKGSRANQRLVDVASSSAVAYLHPPAPLPISFAVVPKAVSFAVVPKAVSRVSFEFNERPLSRTGSARKMNRNPSGVELRRQDSSMLERQESEEEHKLGWNSLRHLANFVGIHRSGEGEDEKRAKPSQKQKIVAADRVIERTRGRRPNMGTSEITPRTRSAIAMRTASGKKQVGPVMEQLRRAGFKQINLLNQYESVG</sequence>
<dbReference type="SUPFAM" id="SSF50978">
    <property type="entry name" value="WD40 repeat-like"/>
    <property type="match status" value="1"/>
</dbReference>
<feature type="region of interest" description="Disordered" evidence="4">
    <location>
        <begin position="292"/>
        <end position="311"/>
    </location>
</feature>
<feature type="compositionally biased region" description="Low complexity" evidence="4">
    <location>
        <begin position="1545"/>
        <end position="1561"/>
    </location>
</feature>
<evidence type="ECO:0000256" key="4">
    <source>
        <dbReference type="SAM" id="MobiDB-lite"/>
    </source>
</evidence>
<evidence type="ECO:0000313" key="5">
    <source>
        <dbReference type="EMBL" id="KAK2954454.1"/>
    </source>
</evidence>
<feature type="region of interest" description="Disordered" evidence="4">
    <location>
        <begin position="924"/>
        <end position="948"/>
    </location>
</feature>
<feature type="compositionally biased region" description="Low complexity" evidence="4">
    <location>
        <begin position="714"/>
        <end position="728"/>
    </location>
</feature>
<feature type="region of interest" description="Disordered" evidence="4">
    <location>
        <begin position="1529"/>
        <end position="1561"/>
    </location>
</feature>
<keyword evidence="6" id="KW-1185">Reference proteome</keyword>
<dbReference type="InterPro" id="IPR051242">
    <property type="entry name" value="WD-EF-hand_domain"/>
</dbReference>
<proteinExistence type="predicted"/>
<feature type="compositionally biased region" description="Polar residues" evidence="4">
    <location>
        <begin position="375"/>
        <end position="407"/>
    </location>
</feature>
<feature type="region of interest" description="Disordered" evidence="4">
    <location>
        <begin position="1834"/>
        <end position="1866"/>
    </location>
</feature>
<keyword evidence="3" id="KW-0175">Coiled coil</keyword>
<feature type="coiled-coil region" evidence="3">
    <location>
        <begin position="419"/>
        <end position="446"/>
    </location>
</feature>
<dbReference type="Gene3D" id="2.130.10.10">
    <property type="entry name" value="YVTN repeat-like/Quinoprotein amine dehydrogenase"/>
    <property type="match status" value="2"/>
</dbReference>
<dbReference type="InterPro" id="IPR036322">
    <property type="entry name" value="WD40_repeat_dom_sf"/>
</dbReference>
<feature type="compositionally biased region" description="Polar residues" evidence="4">
    <location>
        <begin position="759"/>
        <end position="781"/>
    </location>
</feature>
<comment type="caution">
    <text evidence="5">The sequence shown here is derived from an EMBL/GenBank/DDBJ whole genome shotgun (WGS) entry which is preliminary data.</text>
</comment>
<feature type="region of interest" description="Disordered" evidence="4">
    <location>
        <begin position="714"/>
        <end position="782"/>
    </location>
</feature>
<keyword evidence="2" id="KW-0853">WD repeat</keyword>
<protein>
    <submittedName>
        <fullName evidence="5">Uncharacterized protein</fullName>
    </submittedName>
</protein>
<feature type="repeat" description="WD" evidence="2">
    <location>
        <begin position="863"/>
        <end position="904"/>
    </location>
</feature>
<evidence type="ECO:0000313" key="6">
    <source>
        <dbReference type="Proteomes" id="UP001281761"/>
    </source>
</evidence>
<dbReference type="PROSITE" id="PS50082">
    <property type="entry name" value="WD_REPEATS_2"/>
    <property type="match status" value="1"/>
</dbReference>
<feature type="compositionally biased region" description="Basic and acidic residues" evidence="4">
    <location>
        <begin position="1770"/>
        <end position="1780"/>
    </location>
</feature>
<feature type="compositionally biased region" description="Polar residues" evidence="4">
    <location>
        <begin position="1841"/>
        <end position="1850"/>
    </location>
</feature>
<reference evidence="5 6" key="1">
    <citation type="journal article" date="2022" name="bioRxiv">
        <title>Genomics of Preaxostyla Flagellates Illuminates Evolutionary Transitions and the Path Towards Mitochondrial Loss.</title>
        <authorList>
            <person name="Novak L.V.F."/>
            <person name="Treitli S.C."/>
            <person name="Pyrih J."/>
            <person name="Halakuc P."/>
            <person name="Pipaliya S.V."/>
            <person name="Vacek V."/>
            <person name="Brzon O."/>
            <person name="Soukal P."/>
            <person name="Eme L."/>
            <person name="Dacks J.B."/>
            <person name="Karnkowska A."/>
            <person name="Elias M."/>
            <person name="Hampl V."/>
        </authorList>
    </citation>
    <scope>NUCLEOTIDE SEQUENCE [LARGE SCALE GENOMIC DNA]</scope>
    <source>
        <strain evidence="5">NAU3</strain>
        <tissue evidence="5">Gut</tissue>
    </source>
</reference>
<dbReference type="Proteomes" id="UP001281761">
    <property type="component" value="Unassembled WGS sequence"/>
</dbReference>
<dbReference type="EMBL" id="JARBJD010000078">
    <property type="protein sequence ID" value="KAK2954454.1"/>
    <property type="molecule type" value="Genomic_DNA"/>
</dbReference>
<dbReference type="InterPro" id="IPR001680">
    <property type="entry name" value="WD40_rpt"/>
</dbReference>
<feature type="region of interest" description="Disordered" evidence="4">
    <location>
        <begin position="1437"/>
        <end position="1480"/>
    </location>
</feature>
<accession>A0ABQ9XRG2</accession>